<feature type="domain" description="Partial AB-hydrolase lipase" evidence="2">
    <location>
        <begin position="211"/>
        <end position="271"/>
    </location>
</feature>
<dbReference type="GeneID" id="43580932"/>
<evidence type="ECO:0000256" key="1">
    <source>
        <dbReference type="SAM" id="Phobius"/>
    </source>
</evidence>
<dbReference type="PANTHER" id="PTHR11005">
    <property type="entry name" value="LYSOSOMAL ACID LIPASE-RELATED"/>
    <property type="match status" value="1"/>
</dbReference>
<dbReference type="SUPFAM" id="SSF53474">
    <property type="entry name" value="alpha/beta-Hydrolases"/>
    <property type="match status" value="1"/>
</dbReference>
<sequence>MNHPEDNIHPQAPRDPGTDVDYQALYRPYSQVVQLDPAVPVNLETFVEPEENVPSSVLERQATHHSTENFAAVADSIQVPEPAQTEKTAQQSQAQTFSHAHEYAQARANQQLGAERRTLGQPVAPIVNVENESGIYTREPVTFWGYVGVVICFVTSYLFCLFGLSFLLTCAFFSSLKKKHKHKKKNKRLNIVPPHFPKLDKTNRKLKPDLAYYAEARGYKMEELEVTTSDGFIVKVQHLINPNDTPAVRASRYPVVMLHGLLQAAAAYATSGEHSLAFFMLESGYDVWLANNRNGFKPKHTNYKYLDLRMWSWRISEMGTRDLPAIINFICEQTGSAKVALVAHSQGTTQTFLALSRGYMPELGDKISAFVALAPAVYGGKLLDRYFLRWVRHLSLKSYRLFFGHHGFFSIMMQMRRIIPYSFFGYCGKIMFSYLFEWNDYLWDSRYNGRQFIFSPVYVSSELMYWWVGKGGFADRGCIFTSEDPTIPWYDEHLPPVCIVVPGLDDLVNPHKLVDRFHNVECRLVQHDIEIVNVPEYSHVDVLWAIDTIEKVGMPMSSFIWRTRHKQEGREWMTPSYANVHVPSETS</sequence>
<feature type="transmembrane region" description="Helical" evidence="1">
    <location>
        <begin position="143"/>
        <end position="176"/>
    </location>
</feature>
<organism evidence="3 4">
    <name type="scientific">Magnusiomyces paraingens</name>
    <dbReference type="NCBI Taxonomy" id="2606893"/>
    <lineage>
        <taxon>Eukaryota</taxon>
        <taxon>Fungi</taxon>
        <taxon>Dikarya</taxon>
        <taxon>Ascomycota</taxon>
        <taxon>Saccharomycotina</taxon>
        <taxon>Dipodascomycetes</taxon>
        <taxon>Dipodascales</taxon>
        <taxon>Dipodascaceae</taxon>
        <taxon>Magnusiomyces</taxon>
    </lineage>
</organism>
<keyword evidence="4" id="KW-1185">Reference proteome</keyword>
<keyword evidence="1" id="KW-1133">Transmembrane helix</keyword>
<keyword evidence="1" id="KW-0472">Membrane</keyword>
<dbReference type="AlphaFoldDB" id="A0A5E8BEH7"/>
<evidence type="ECO:0000313" key="3">
    <source>
        <dbReference type="EMBL" id="VVT49117.1"/>
    </source>
</evidence>
<dbReference type="InterPro" id="IPR029058">
    <property type="entry name" value="AB_hydrolase_fold"/>
</dbReference>
<dbReference type="RefSeq" id="XP_031852723.1">
    <property type="nucleotide sequence ID" value="XM_031996832.1"/>
</dbReference>
<dbReference type="Gene3D" id="3.40.50.1820">
    <property type="entry name" value="alpha/beta hydrolase"/>
    <property type="match status" value="1"/>
</dbReference>
<protein>
    <recommendedName>
        <fullName evidence="2">Partial AB-hydrolase lipase domain-containing protein</fullName>
    </recommendedName>
</protein>
<dbReference type="GO" id="GO:0006629">
    <property type="term" value="P:lipid metabolic process"/>
    <property type="evidence" value="ECO:0007669"/>
    <property type="project" value="InterPro"/>
</dbReference>
<accession>A0A5E8BEH7</accession>
<evidence type="ECO:0000313" key="4">
    <source>
        <dbReference type="Proteomes" id="UP000398389"/>
    </source>
</evidence>
<dbReference type="Pfam" id="PF04083">
    <property type="entry name" value="Abhydro_lipase"/>
    <property type="match status" value="1"/>
</dbReference>
<name>A0A5E8BEH7_9ASCO</name>
<dbReference type="EMBL" id="CABVLU010000002">
    <property type="protein sequence ID" value="VVT49117.1"/>
    <property type="molecule type" value="Genomic_DNA"/>
</dbReference>
<proteinExistence type="predicted"/>
<dbReference type="Proteomes" id="UP000398389">
    <property type="component" value="Unassembled WGS sequence"/>
</dbReference>
<keyword evidence="1" id="KW-0812">Transmembrane</keyword>
<dbReference type="InterPro" id="IPR006693">
    <property type="entry name" value="AB_hydrolase_lipase"/>
</dbReference>
<reference evidence="3 4" key="1">
    <citation type="submission" date="2019-09" db="EMBL/GenBank/DDBJ databases">
        <authorList>
            <person name="Brejova B."/>
        </authorList>
    </citation>
    <scope>NUCLEOTIDE SEQUENCE [LARGE SCALE GENOMIC DNA]</scope>
</reference>
<evidence type="ECO:0000259" key="2">
    <source>
        <dbReference type="Pfam" id="PF04083"/>
    </source>
</evidence>
<dbReference type="OrthoDB" id="6130531at2759"/>
<gene>
    <name evidence="3" type="ORF">SAPINGB_P002112</name>
</gene>